<dbReference type="AlphaFoldDB" id="A0A397VWU2"/>
<comment type="caution">
    <text evidence="1">The sequence shown here is derived from an EMBL/GenBank/DDBJ whole genome shotgun (WGS) entry which is preliminary data.</text>
</comment>
<accession>A0A397VWU2</accession>
<dbReference type="EMBL" id="QKWP01000141">
    <property type="protein sequence ID" value="RIB26281.1"/>
    <property type="molecule type" value="Genomic_DNA"/>
</dbReference>
<dbReference type="Proteomes" id="UP000266673">
    <property type="component" value="Unassembled WGS sequence"/>
</dbReference>
<reference evidence="1 2" key="1">
    <citation type="submission" date="2018-06" db="EMBL/GenBank/DDBJ databases">
        <title>Comparative genomics reveals the genomic features of Rhizophagus irregularis, R. cerebriforme, R. diaphanum and Gigaspora rosea, and their symbiotic lifestyle signature.</title>
        <authorList>
            <person name="Morin E."/>
            <person name="San Clemente H."/>
            <person name="Chen E.C.H."/>
            <person name="De La Providencia I."/>
            <person name="Hainaut M."/>
            <person name="Kuo A."/>
            <person name="Kohler A."/>
            <person name="Murat C."/>
            <person name="Tang N."/>
            <person name="Roy S."/>
            <person name="Loubradou J."/>
            <person name="Henrissat B."/>
            <person name="Grigoriev I.V."/>
            <person name="Corradi N."/>
            <person name="Roux C."/>
            <person name="Martin F.M."/>
        </authorList>
    </citation>
    <scope>NUCLEOTIDE SEQUENCE [LARGE SCALE GENOMIC DNA]</scope>
    <source>
        <strain evidence="1 2">DAOM 194757</strain>
    </source>
</reference>
<sequence>MLPGLQSKVAGSIPPGGKLNLIVRTRLGITEVIQGVRYLGIDKDDKARAK</sequence>
<evidence type="ECO:0000313" key="1">
    <source>
        <dbReference type="EMBL" id="RIB26281.1"/>
    </source>
</evidence>
<organism evidence="1 2">
    <name type="scientific">Gigaspora rosea</name>
    <dbReference type="NCBI Taxonomy" id="44941"/>
    <lineage>
        <taxon>Eukaryota</taxon>
        <taxon>Fungi</taxon>
        <taxon>Fungi incertae sedis</taxon>
        <taxon>Mucoromycota</taxon>
        <taxon>Glomeromycotina</taxon>
        <taxon>Glomeromycetes</taxon>
        <taxon>Diversisporales</taxon>
        <taxon>Gigasporaceae</taxon>
        <taxon>Gigaspora</taxon>
    </lineage>
</organism>
<proteinExistence type="predicted"/>
<gene>
    <name evidence="1" type="ORF">C2G38_2163753</name>
</gene>
<name>A0A397VWU2_9GLOM</name>
<evidence type="ECO:0000313" key="2">
    <source>
        <dbReference type="Proteomes" id="UP000266673"/>
    </source>
</evidence>
<keyword evidence="2" id="KW-1185">Reference proteome</keyword>
<protein>
    <submittedName>
        <fullName evidence="1">Uncharacterized protein</fullName>
    </submittedName>
</protein>